<feature type="transmembrane region" description="Helical" evidence="1">
    <location>
        <begin position="20"/>
        <end position="39"/>
    </location>
</feature>
<feature type="transmembrane region" description="Helical" evidence="1">
    <location>
        <begin position="97"/>
        <end position="119"/>
    </location>
</feature>
<sequence>MALEEYLNRCKPAFKKNAKVILRALGFQVLICWTRSLSFNKLKRKSRSELPKVALHKNRVFALLRGLIHVIPVAGALFLVTINLYQYYAGSFIKPLALYQFVAKVHEILIQGSLAAIVFSYIRHEMVLGQGVPLGALFSGLQLSQASYLWSSEFWGSLRSKSLSLGKRCSLIAVIVSAIALAAVSIEEYLQLSNGALPQRLEEEFGYPSPDQVQVTGKGSLRQLMIMRELWKPFTNSDSHVTVATTQQAAVADALIATGTLWSFEMASVSNGGHGVPVERLDAVHHINTNYYQPYTIGSCANDTIQGFDDERPLTFPIPPGIIAEDLPVQHLDNSSLSFPGFTFDNLTRSQILKTEGPTWENRLRWVELPQDPFNGSAIGAVVLLPLQDPKPNESQDQDILLCVLGAGWGPSTLNTSTQEYGSTHVRSSISNAKTVVEKLESFEDKTPSAGHAGLAKAGDEATASSICFILPAYPKRLINISLSWSKYLNPLVTDLNTTVFHRLMQSNFTDRRPGITAGIILPSLLANALARIGIESSLQGTPKMTTDSLGESEPDGNSWFQGRGNAFVVDPEQSKDWVRLKVYSTLLGYAYNTSGAGSKVAIVFLLAYCTLAIAHLCYASITGISSNCWDSIGEVAALAMNSAPTVLLRNTSSGITEASIFGLPARILAKPDNEGEGEHLELVLGEQDEKTLEQRTIKPNRVYG</sequence>
<keyword evidence="1" id="KW-0472">Membrane</keyword>
<evidence type="ECO:0000256" key="1">
    <source>
        <dbReference type="SAM" id="Phobius"/>
    </source>
</evidence>
<dbReference type="AlphaFoldDB" id="A0A8H3ETM3"/>
<name>A0A8H3ETM3_9LECA</name>
<reference evidence="2" key="1">
    <citation type="submission" date="2021-03" db="EMBL/GenBank/DDBJ databases">
        <authorList>
            <person name="Tagirdzhanova G."/>
        </authorList>
    </citation>
    <scope>NUCLEOTIDE SEQUENCE</scope>
</reference>
<feature type="transmembrane region" description="Helical" evidence="1">
    <location>
        <begin position="170"/>
        <end position="190"/>
    </location>
</feature>
<accession>A0A8H3ETM3</accession>
<keyword evidence="1" id="KW-1133">Transmembrane helix</keyword>
<dbReference type="OrthoDB" id="5342924at2759"/>
<evidence type="ECO:0000313" key="2">
    <source>
        <dbReference type="EMBL" id="CAF9912042.1"/>
    </source>
</evidence>
<protein>
    <submittedName>
        <fullName evidence="2">Uncharacterized protein</fullName>
    </submittedName>
</protein>
<evidence type="ECO:0000313" key="3">
    <source>
        <dbReference type="Proteomes" id="UP000664521"/>
    </source>
</evidence>
<dbReference type="EMBL" id="CAJPDS010000011">
    <property type="protein sequence ID" value="CAF9912042.1"/>
    <property type="molecule type" value="Genomic_DNA"/>
</dbReference>
<gene>
    <name evidence="2" type="ORF">HETSPECPRED_000809</name>
</gene>
<feature type="transmembrane region" description="Helical" evidence="1">
    <location>
        <begin position="60"/>
        <end position="85"/>
    </location>
</feature>
<comment type="caution">
    <text evidence="2">The sequence shown here is derived from an EMBL/GenBank/DDBJ whole genome shotgun (WGS) entry which is preliminary data.</text>
</comment>
<dbReference type="Proteomes" id="UP000664521">
    <property type="component" value="Unassembled WGS sequence"/>
</dbReference>
<proteinExistence type="predicted"/>
<keyword evidence="1" id="KW-0812">Transmembrane</keyword>
<organism evidence="2 3">
    <name type="scientific">Heterodermia speciosa</name>
    <dbReference type="NCBI Taxonomy" id="116794"/>
    <lineage>
        <taxon>Eukaryota</taxon>
        <taxon>Fungi</taxon>
        <taxon>Dikarya</taxon>
        <taxon>Ascomycota</taxon>
        <taxon>Pezizomycotina</taxon>
        <taxon>Lecanoromycetes</taxon>
        <taxon>OSLEUM clade</taxon>
        <taxon>Lecanoromycetidae</taxon>
        <taxon>Caliciales</taxon>
        <taxon>Physciaceae</taxon>
        <taxon>Heterodermia</taxon>
    </lineage>
</organism>
<keyword evidence="3" id="KW-1185">Reference proteome</keyword>